<gene>
    <name evidence="7" type="ORF">SAMN06273570_0232</name>
</gene>
<comment type="subcellular location">
    <subcellularLocation>
        <location evidence="1">Membrane</location>
    </subcellularLocation>
</comment>
<dbReference type="PANTHER" id="PTHR30414:SF0">
    <property type="entry name" value="MINICONDUCTANCE MECHANOSENSITIVE CHANNEL YBDG"/>
    <property type="match status" value="1"/>
</dbReference>
<keyword evidence="2 5" id="KW-0812">Transmembrane</keyword>
<dbReference type="Gene3D" id="2.30.30.60">
    <property type="match status" value="1"/>
</dbReference>
<evidence type="ECO:0000313" key="8">
    <source>
        <dbReference type="Proteomes" id="UP000219271"/>
    </source>
</evidence>
<reference evidence="8" key="1">
    <citation type="submission" date="2017-09" db="EMBL/GenBank/DDBJ databases">
        <authorList>
            <person name="Varghese N."/>
            <person name="Submissions S."/>
        </authorList>
    </citation>
    <scope>NUCLEOTIDE SEQUENCE [LARGE SCALE GENOMIC DNA]</scope>
    <source>
        <strain evidence="8">JKS000234</strain>
    </source>
</reference>
<dbReference type="InterPro" id="IPR030192">
    <property type="entry name" value="YbdG"/>
</dbReference>
<dbReference type="OrthoDB" id="9775207at2"/>
<dbReference type="GO" id="GO:0008381">
    <property type="term" value="F:mechanosensitive monoatomic ion channel activity"/>
    <property type="evidence" value="ECO:0007669"/>
    <property type="project" value="InterPro"/>
</dbReference>
<feature type="transmembrane region" description="Helical" evidence="5">
    <location>
        <begin position="20"/>
        <end position="41"/>
    </location>
</feature>
<dbReference type="RefSeq" id="WP_097094210.1">
    <property type="nucleotide sequence ID" value="NZ_OCMY01000001.1"/>
</dbReference>
<dbReference type="PANTHER" id="PTHR30414">
    <property type="entry name" value="MINICONDUCTANCE MECHANOSENSITIVE CHANNEL YBDG"/>
    <property type="match status" value="1"/>
</dbReference>
<evidence type="ECO:0000256" key="3">
    <source>
        <dbReference type="ARBA" id="ARBA00022989"/>
    </source>
</evidence>
<evidence type="ECO:0000256" key="4">
    <source>
        <dbReference type="ARBA" id="ARBA00023136"/>
    </source>
</evidence>
<keyword evidence="8" id="KW-1185">Reference proteome</keyword>
<feature type="transmembrane region" description="Helical" evidence="5">
    <location>
        <begin position="69"/>
        <end position="86"/>
    </location>
</feature>
<evidence type="ECO:0000313" key="7">
    <source>
        <dbReference type="EMBL" id="SOD35358.1"/>
    </source>
</evidence>
<accession>A0A286BMJ5</accession>
<dbReference type="InterPro" id="IPR010920">
    <property type="entry name" value="LSM_dom_sf"/>
</dbReference>
<proteinExistence type="predicted"/>
<evidence type="ECO:0000256" key="5">
    <source>
        <dbReference type="SAM" id="Phobius"/>
    </source>
</evidence>
<evidence type="ECO:0000256" key="1">
    <source>
        <dbReference type="ARBA" id="ARBA00004370"/>
    </source>
</evidence>
<dbReference type="InterPro" id="IPR006685">
    <property type="entry name" value="MscS_channel_2nd"/>
</dbReference>
<feature type="transmembrane region" description="Helical" evidence="5">
    <location>
        <begin position="92"/>
        <end position="116"/>
    </location>
</feature>
<dbReference type="GO" id="GO:0071470">
    <property type="term" value="P:cellular response to osmotic stress"/>
    <property type="evidence" value="ECO:0007669"/>
    <property type="project" value="InterPro"/>
</dbReference>
<evidence type="ECO:0000256" key="2">
    <source>
        <dbReference type="ARBA" id="ARBA00022692"/>
    </source>
</evidence>
<dbReference type="Pfam" id="PF00924">
    <property type="entry name" value="MS_channel_2nd"/>
    <property type="match status" value="1"/>
</dbReference>
<protein>
    <submittedName>
        <fullName evidence="7">Miniconductance mechanosensitive channel</fullName>
    </submittedName>
</protein>
<dbReference type="EMBL" id="OCMY01000001">
    <property type="protein sequence ID" value="SOD35358.1"/>
    <property type="molecule type" value="Genomic_DNA"/>
</dbReference>
<evidence type="ECO:0000259" key="6">
    <source>
        <dbReference type="Pfam" id="PF00924"/>
    </source>
</evidence>
<organism evidence="7 8">
    <name type="scientific">Candidatus Pantoea floridensis</name>
    <dbReference type="NCBI Taxonomy" id="1938870"/>
    <lineage>
        <taxon>Bacteria</taxon>
        <taxon>Pseudomonadati</taxon>
        <taxon>Pseudomonadota</taxon>
        <taxon>Gammaproteobacteria</taxon>
        <taxon>Enterobacterales</taxon>
        <taxon>Erwiniaceae</taxon>
        <taxon>Pantoea</taxon>
    </lineage>
</organism>
<dbReference type="GO" id="GO:0005886">
    <property type="term" value="C:plasma membrane"/>
    <property type="evidence" value="ECO:0007669"/>
    <property type="project" value="TreeGrafter"/>
</dbReference>
<name>A0A286BMJ5_9GAMM</name>
<keyword evidence="3 5" id="KW-1133">Transmembrane helix</keyword>
<sequence>MTFLSNIQNFIEGNTVLSAAFSLLILMVAGMIAHLICKFFIVKVVRKVFFSAHKNEVPLDKDVRLSEKLSNFIPVITVYYLLQFMPDLPEHLLIAIKTICGILFFVYLSLFFTEVLEIVNNSYSKKAKRKNHSIKGYIQIGKILVHIISAIMILAIMSNKSPVIIISSLGAVAAVLMLVFQHTLMSLVANIQVSSNDVLQLGDWIEMPDNGISGEVIDIALHTITIRNWDNTLSRIPTKNFLTETYTNWQAMFSSGARRIMRSFHLDQMSIRFLDHDMVQQMSQIRGVSEQLSALMDGRDTNAVNERWFAENGITNLTVFRKYLTAWLSQRDDIKKDMYIVVRAMKPSPEGLPVEVYCFTSSVLWVDYENSQSAIFEYIYAIIGQFSLRMYQHPGGSDFWRLSQARAQTTNSDEQQTG</sequence>
<keyword evidence="4 5" id="KW-0472">Membrane</keyword>
<dbReference type="Proteomes" id="UP000219271">
    <property type="component" value="Unassembled WGS sequence"/>
</dbReference>
<dbReference type="SUPFAM" id="SSF50182">
    <property type="entry name" value="Sm-like ribonucleoproteins"/>
    <property type="match status" value="1"/>
</dbReference>
<feature type="transmembrane region" description="Helical" evidence="5">
    <location>
        <begin position="163"/>
        <end position="180"/>
    </location>
</feature>
<feature type="domain" description="Mechanosensitive ion channel MscS" evidence="6">
    <location>
        <begin position="183"/>
        <end position="250"/>
    </location>
</feature>
<feature type="transmembrane region" description="Helical" evidence="5">
    <location>
        <begin position="137"/>
        <end position="157"/>
    </location>
</feature>
<dbReference type="InterPro" id="IPR023408">
    <property type="entry name" value="MscS_beta-dom_sf"/>
</dbReference>
<dbReference type="AlphaFoldDB" id="A0A286BMJ5"/>